<feature type="transmembrane region" description="Helical" evidence="1">
    <location>
        <begin position="34"/>
        <end position="54"/>
    </location>
</feature>
<organism evidence="2 3">
    <name type="scientific">Meinhardsimonia xiamenensis</name>
    <dbReference type="NCBI Taxonomy" id="990712"/>
    <lineage>
        <taxon>Bacteria</taxon>
        <taxon>Pseudomonadati</taxon>
        <taxon>Pseudomonadota</taxon>
        <taxon>Alphaproteobacteria</taxon>
        <taxon>Rhodobacterales</taxon>
        <taxon>Paracoccaceae</taxon>
        <taxon>Meinhardsimonia</taxon>
    </lineage>
</organism>
<proteinExistence type="predicted"/>
<gene>
    <name evidence="2" type="ORF">SAMN05216257_102463</name>
</gene>
<protein>
    <recommendedName>
        <fullName evidence="4">DUF3429 domain-containing protein</fullName>
    </recommendedName>
</protein>
<evidence type="ECO:0000313" key="2">
    <source>
        <dbReference type="EMBL" id="SDK36303.1"/>
    </source>
</evidence>
<keyword evidence="1" id="KW-0472">Membrane</keyword>
<feature type="transmembrane region" description="Helical" evidence="1">
    <location>
        <begin position="121"/>
        <end position="140"/>
    </location>
</feature>
<sequence>MSSARAATLLGAAGLIPFWGLALAAHFAPSIGLAMTALQAEAIWGAVILSFMAGSRWAMILMAGGNPLRLAGFALVSLPALAAPFLTPLPALGVLALAFLALLVAELGPRARAEAPVWYPRLRIALTVGVLGAMALAALAV</sequence>
<dbReference type="EMBL" id="FNFV01000002">
    <property type="protein sequence ID" value="SDK36303.1"/>
    <property type="molecule type" value="Genomic_DNA"/>
</dbReference>
<reference evidence="3" key="1">
    <citation type="submission" date="2016-10" db="EMBL/GenBank/DDBJ databases">
        <authorList>
            <person name="Varghese N."/>
            <person name="Submissions S."/>
        </authorList>
    </citation>
    <scope>NUCLEOTIDE SEQUENCE [LARGE SCALE GENOMIC DNA]</scope>
    <source>
        <strain evidence="3">CGMCC 1.10789</strain>
    </source>
</reference>
<dbReference type="AlphaFoldDB" id="A0A1G9BA20"/>
<evidence type="ECO:0000256" key="1">
    <source>
        <dbReference type="SAM" id="Phobius"/>
    </source>
</evidence>
<keyword evidence="1" id="KW-0812">Transmembrane</keyword>
<accession>A0A1G9BA20</accession>
<evidence type="ECO:0008006" key="4">
    <source>
        <dbReference type="Google" id="ProtNLM"/>
    </source>
</evidence>
<dbReference type="Proteomes" id="UP000199328">
    <property type="component" value="Unassembled WGS sequence"/>
</dbReference>
<keyword evidence="1" id="KW-1133">Transmembrane helix</keyword>
<evidence type="ECO:0000313" key="3">
    <source>
        <dbReference type="Proteomes" id="UP000199328"/>
    </source>
</evidence>
<keyword evidence="3" id="KW-1185">Reference proteome</keyword>
<dbReference type="Pfam" id="PF11911">
    <property type="entry name" value="DUF3429"/>
    <property type="match status" value="1"/>
</dbReference>
<dbReference type="InterPro" id="IPR021836">
    <property type="entry name" value="DUF3429"/>
</dbReference>
<dbReference type="RefSeq" id="WP_092499182.1">
    <property type="nucleotide sequence ID" value="NZ_FNFV01000002.1"/>
</dbReference>
<feature type="transmembrane region" description="Helical" evidence="1">
    <location>
        <begin position="91"/>
        <end position="109"/>
    </location>
</feature>
<name>A0A1G9BA20_9RHOB</name>
<dbReference type="OrthoDB" id="5297436at2"/>